<gene>
    <name evidence="5" type="ORF">F503_03131</name>
</gene>
<proteinExistence type="predicted"/>
<dbReference type="GO" id="GO:0008270">
    <property type="term" value="F:zinc ion binding"/>
    <property type="evidence" value="ECO:0007669"/>
    <property type="project" value="InterPro"/>
</dbReference>
<dbReference type="GO" id="GO:0000981">
    <property type="term" value="F:DNA-binding transcription factor activity, RNA polymerase II-specific"/>
    <property type="evidence" value="ECO:0007669"/>
    <property type="project" value="InterPro"/>
</dbReference>
<feature type="region of interest" description="Disordered" evidence="3">
    <location>
        <begin position="147"/>
        <end position="182"/>
    </location>
</feature>
<organism evidence="5 6">
    <name type="scientific">Ophiostoma piceae (strain UAMH 11346)</name>
    <name type="common">Sap stain fungus</name>
    <dbReference type="NCBI Taxonomy" id="1262450"/>
    <lineage>
        <taxon>Eukaryota</taxon>
        <taxon>Fungi</taxon>
        <taxon>Dikarya</taxon>
        <taxon>Ascomycota</taxon>
        <taxon>Pezizomycotina</taxon>
        <taxon>Sordariomycetes</taxon>
        <taxon>Sordariomycetidae</taxon>
        <taxon>Ophiostomatales</taxon>
        <taxon>Ophiostomataceae</taxon>
        <taxon>Ophiostoma</taxon>
    </lineage>
</organism>
<evidence type="ECO:0000313" key="6">
    <source>
        <dbReference type="Proteomes" id="UP000016923"/>
    </source>
</evidence>
<dbReference type="PROSITE" id="PS00463">
    <property type="entry name" value="ZN2_CY6_FUNGAL_1"/>
    <property type="match status" value="1"/>
</dbReference>
<dbReference type="OrthoDB" id="4161332at2759"/>
<evidence type="ECO:0000256" key="3">
    <source>
        <dbReference type="SAM" id="MobiDB-lite"/>
    </source>
</evidence>
<dbReference type="InterPro" id="IPR007219">
    <property type="entry name" value="XnlR_reg_dom"/>
</dbReference>
<dbReference type="PANTHER" id="PTHR47425">
    <property type="entry name" value="FARB-RELATED"/>
    <property type="match status" value="1"/>
</dbReference>
<protein>
    <submittedName>
        <fullName evidence="5">Fungal specific transcription factor</fullName>
    </submittedName>
</protein>
<evidence type="ECO:0000256" key="1">
    <source>
        <dbReference type="ARBA" id="ARBA00022723"/>
    </source>
</evidence>
<dbReference type="PANTHER" id="PTHR47425:SF3">
    <property type="entry name" value="ZN(II)2CYS6 TRANSCRIPTION FACTOR (EUROFUNG)"/>
    <property type="match status" value="1"/>
</dbReference>
<dbReference type="SMART" id="SM00066">
    <property type="entry name" value="GAL4"/>
    <property type="match status" value="1"/>
</dbReference>
<evidence type="ECO:0000259" key="4">
    <source>
        <dbReference type="PROSITE" id="PS50048"/>
    </source>
</evidence>
<dbReference type="InterPro" id="IPR036864">
    <property type="entry name" value="Zn2-C6_fun-type_DNA-bd_sf"/>
</dbReference>
<dbReference type="Gene3D" id="4.10.240.10">
    <property type="entry name" value="Zn(2)-C6 fungal-type DNA-binding domain"/>
    <property type="match status" value="1"/>
</dbReference>
<dbReference type="PROSITE" id="PS50048">
    <property type="entry name" value="ZN2_CY6_FUNGAL_2"/>
    <property type="match status" value="1"/>
</dbReference>
<reference evidence="5 6" key="1">
    <citation type="journal article" date="2013" name="BMC Genomics">
        <title>The genome and transcriptome of the pine saprophyte Ophiostoma piceae, and a comparison with the bark beetle-associated pine pathogen Grosmannia clavigera.</title>
        <authorList>
            <person name="Haridas S."/>
            <person name="Wang Y."/>
            <person name="Lim L."/>
            <person name="Massoumi Alamouti S."/>
            <person name="Jackman S."/>
            <person name="Docking R."/>
            <person name="Robertson G."/>
            <person name="Birol I."/>
            <person name="Bohlmann J."/>
            <person name="Breuil C."/>
        </authorList>
    </citation>
    <scope>NUCLEOTIDE SEQUENCE [LARGE SCALE GENOMIC DNA]</scope>
    <source>
        <strain evidence="5 6">UAMH 11346</strain>
    </source>
</reference>
<keyword evidence="6" id="KW-1185">Reference proteome</keyword>
<dbReference type="Pfam" id="PF04082">
    <property type="entry name" value="Fungal_trans"/>
    <property type="match status" value="1"/>
</dbReference>
<dbReference type="Proteomes" id="UP000016923">
    <property type="component" value="Unassembled WGS sequence"/>
</dbReference>
<dbReference type="SUPFAM" id="SSF57701">
    <property type="entry name" value="Zn2/Cys6 DNA-binding domain"/>
    <property type="match status" value="1"/>
</dbReference>
<sequence length="798" mass="87676">MEKAGRPDGTGVTLGAAIPAGTAGTAGTATAARTANKRSRKRSVLACQLCHMRKVRCNVMQVGPPCANCAQDGVQCEIVDKGRHRRRHRVVKLLSGEAASSQLSPQHELTITPEPTEADCLDYLEPSEPVEYIEFIEFPESTEFIEPPKLSEPPTRAAVPVDAAPKSHPHSHMPTPPASEPQGVDYGGLLDDDIDNDSTAILYIGEQQGLGFVVDICQPKGATTGSHHFVVPRAAAKDSADLLPEDMAALRAKGCFSLPSVAAQTVLLRCYFHHVHPFLPVLDAARFVREYEDGPHNINLLLLWSMFFAATNFLTPDELELAGHATHKEMKHAIYRRAKALYDADPDRNGSWHWIGIAISLCQTIGMHRTLLLEKRQQQNHHHQQAGPQLPLDKCHFHLWRLIWWTCYFRDTWLSYGMGRPTRISLEDCDTPLPTAGDLEDTWGADDVRMAATSYFPPAECQRRLALMYPHLMDTTFALGHILRTHYRASAAHADPIAHAANPLSCNHDWERLLRCRAAFLDESAPGSHDGSHDSSPVVLSHLYHLYIYYESCVVALYRPYLARRRAHSQSAQHTQPTQHTQYTVYALALQRAGIAATNINGLLNKMMASRLTEFCQPMMVTAIIPALQIHMFMTVSGSTLTARCLARHQLDICIIFLGELRRTYWAADLTYALFIKARKKLSTLWRGEAGPGLGSGPDMTLPFEAGDAAQTPTASSQTAGSNANSIDLDGMDMDLFLDDLFPAAQYDLLLGASPAWPGGGSGPGAGSMTDVNLLLDPDELASFAVPPIAVDTVNTVD</sequence>
<dbReference type="EMBL" id="KE148152">
    <property type="protein sequence ID" value="EPE06704.1"/>
    <property type="molecule type" value="Genomic_DNA"/>
</dbReference>
<dbReference type="InterPro" id="IPR001138">
    <property type="entry name" value="Zn2Cys6_DnaBD"/>
</dbReference>
<dbReference type="CDD" id="cd00067">
    <property type="entry name" value="GAL4"/>
    <property type="match status" value="1"/>
</dbReference>
<dbReference type="HOGENOM" id="CLU_006329_1_4_1"/>
<dbReference type="InterPro" id="IPR052761">
    <property type="entry name" value="Fungal_Detox/Toxin_TFs"/>
</dbReference>
<dbReference type="GO" id="GO:0006351">
    <property type="term" value="P:DNA-templated transcription"/>
    <property type="evidence" value="ECO:0007669"/>
    <property type="project" value="InterPro"/>
</dbReference>
<dbReference type="Pfam" id="PF00172">
    <property type="entry name" value="Zn_clus"/>
    <property type="match status" value="1"/>
</dbReference>
<dbReference type="GO" id="GO:0003677">
    <property type="term" value="F:DNA binding"/>
    <property type="evidence" value="ECO:0007669"/>
    <property type="project" value="InterPro"/>
</dbReference>
<dbReference type="VEuPathDB" id="FungiDB:F503_03131"/>
<accession>S3BZM5</accession>
<dbReference type="AlphaFoldDB" id="S3BZM5"/>
<feature type="compositionally biased region" description="Low complexity" evidence="3">
    <location>
        <begin position="13"/>
        <end position="34"/>
    </location>
</feature>
<dbReference type="SMART" id="SM00906">
    <property type="entry name" value="Fungal_trans"/>
    <property type="match status" value="1"/>
</dbReference>
<dbReference type="CDD" id="cd12148">
    <property type="entry name" value="fungal_TF_MHR"/>
    <property type="match status" value="1"/>
</dbReference>
<dbReference type="OMA" id="CYFHYVH"/>
<dbReference type="eggNOG" id="ENOG502SI2M">
    <property type="taxonomic scope" value="Eukaryota"/>
</dbReference>
<keyword evidence="1" id="KW-0479">Metal-binding</keyword>
<name>S3BZM5_OPHP1</name>
<dbReference type="STRING" id="1262450.S3BZM5"/>
<keyword evidence="2" id="KW-0539">Nucleus</keyword>
<feature type="region of interest" description="Disordered" evidence="3">
    <location>
        <begin position="1"/>
        <end position="37"/>
    </location>
</feature>
<feature type="domain" description="Zn(2)-C6 fungal-type" evidence="4">
    <location>
        <begin position="46"/>
        <end position="78"/>
    </location>
</feature>
<evidence type="ECO:0000313" key="5">
    <source>
        <dbReference type="EMBL" id="EPE06704.1"/>
    </source>
</evidence>
<evidence type="ECO:0000256" key="2">
    <source>
        <dbReference type="ARBA" id="ARBA00023242"/>
    </source>
</evidence>